<accession>A0A412PB99</accession>
<dbReference type="GO" id="GO:0004792">
    <property type="term" value="F:thiosulfate-cyanide sulfurtransferase activity"/>
    <property type="evidence" value="ECO:0007669"/>
    <property type="project" value="TreeGrafter"/>
</dbReference>
<feature type="domain" description="THIF-type NAD/FAD binding fold" evidence="1">
    <location>
        <begin position="7"/>
        <end position="204"/>
    </location>
</feature>
<dbReference type="AlphaFoldDB" id="A0A412PB99"/>
<dbReference type="InterPro" id="IPR035985">
    <property type="entry name" value="Ubiquitin-activating_enz"/>
</dbReference>
<evidence type="ECO:0000259" key="1">
    <source>
        <dbReference type="Pfam" id="PF00899"/>
    </source>
</evidence>
<dbReference type="Pfam" id="PF00899">
    <property type="entry name" value="ThiF"/>
    <property type="match status" value="1"/>
</dbReference>
<dbReference type="InterPro" id="IPR000594">
    <property type="entry name" value="ThiF_NAD_FAD-bd"/>
</dbReference>
<organism evidence="2 3">
    <name type="scientific">Solobacterium moorei</name>
    <dbReference type="NCBI Taxonomy" id="102148"/>
    <lineage>
        <taxon>Bacteria</taxon>
        <taxon>Bacillati</taxon>
        <taxon>Bacillota</taxon>
        <taxon>Erysipelotrichia</taxon>
        <taxon>Erysipelotrichales</taxon>
        <taxon>Erysipelotrichaceae</taxon>
        <taxon>Solobacterium</taxon>
    </lineage>
</organism>
<dbReference type="GO" id="GO:0008641">
    <property type="term" value="F:ubiquitin-like modifier activating enzyme activity"/>
    <property type="evidence" value="ECO:0007669"/>
    <property type="project" value="InterPro"/>
</dbReference>
<proteinExistence type="predicted"/>
<gene>
    <name evidence="2" type="ORF">DWX20_09615</name>
</gene>
<protein>
    <recommendedName>
        <fullName evidence="1">THIF-type NAD/FAD binding fold domain-containing protein</fullName>
    </recommendedName>
</protein>
<dbReference type="EMBL" id="QRWX01000005">
    <property type="protein sequence ID" value="RGT53685.1"/>
    <property type="molecule type" value="Genomic_DNA"/>
</dbReference>
<reference evidence="2 3" key="1">
    <citation type="submission" date="2018-08" db="EMBL/GenBank/DDBJ databases">
        <title>A genome reference for cultivated species of the human gut microbiota.</title>
        <authorList>
            <person name="Zou Y."/>
            <person name="Xue W."/>
            <person name="Luo G."/>
        </authorList>
    </citation>
    <scope>NUCLEOTIDE SEQUENCE [LARGE SCALE GENOMIC DNA]</scope>
    <source>
        <strain evidence="2 3">AF18-46</strain>
    </source>
</reference>
<sequence length="221" mass="24740">MKVKYTFYIIGVGGTGSLFARDLPQLLIGTNHQMVLIDGDIVAKKNVARQSYQLQDVGLNKAIALAKKINSFYDIQCEAIDKYITLNELAERIKKDSSVPVIVGCVDNDATRKLLEETFKKQRAAVYIDSANSAYSGNVFVTVKSNKDIHGKLRSEVYDLKNDKKPTDKSCQEYVSEGNLQYMVTNAKMAVCILEHCFNLITDEPVLSGVTKIDRFAEVHY</sequence>
<dbReference type="SUPFAM" id="SSF69572">
    <property type="entry name" value="Activating enzymes of the ubiquitin-like proteins"/>
    <property type="match status" value="1"/>
</dbReference>
<dbReference type="CDD" id="cd01483">
    <property type="entry name" value="E1_enzyme_family"/>
    <property type="match status" value="1"/>
</dbReference>
<dbReference type="PANTHER" id="PTHR10953">
    <property type="entry name" value="UBIQUITIN-ACTIVATING ENZYME E1"/>
    <property type="match status" value="1"/>
</dbReference>
<evidence type="ECO:0000313" key="3">
    <source>
        <dbReference type="Proteomes" id="UP000284731"/>
    </source>
</evidence>
<dbReference type="PANTHER" id="PTHR10953:SF102">
    <property type="entry name" value="ADENYLYLTRANSFERASE AND SULFURTRANSFERASE MOCS3"/>
    <property type="match status" value="1"/>
</dbReference>
<dbReference type="Gene3D" id="3.40.50.720">
    <property type="entry name" value="NAD(P)-binding Rossmann-like Domain"/>
    <property type="match status" value="1"/>
</dbReference>
<comment type="caution">
    <text evidence="2">The sequence shown here is derived from an EMBL/GenBank/DDBJ whole genome shotgun (WGS) entry which is preliminary data.</text>
</comment>
<dbReference type="GO" id="GO:0016779">
    <property type="term" value="F:nucleotidyltransferase activity"/>
    <property type="evidence" value="ECO:0007669"/>
    <property type="project" value="TreeGrafter"/>
</dbReference>
<dbReference type="GO" id="GO:0005737">
    <property type="term" value="C:cytoplasm"/>
    <property type="evidence" value="ECO:0007669"/>
    <property type="project" value="TreeGrafter"/>
</dbReference>
<dbReference type="RefSeq" id="WP_118765352.1">
    <property type="nucleotide sequence ID" value="NZ_CABJCF010000005.1"/>
</dbReference>
<evidence type="ECO:0000313" key="2">
    <source>
        <dbReference type="EMBL" id="RGT53685.1"/>
    </source>
</evidence>
<name>A0A412PB99_9FIRM</name>
<dbReference type="InterPro" id="IPR045886">
    <property type="entry name" value="ThiF/MoeB/HesA"/>
</dbReference>
<dbReference type="Proteomes" id="UP000284731">
    <property type="component" value="Unassembled WGS sequence"/>
</dbReference>